<dbReference type="OrthoDB" id="9766983at2"/>
<dbReference type="InterPro" id="IPR013108">
    <property type="entry name" value="Amidohydro_3"/>
</dbReference>
<dbReference type="InterPro" id="IPR032466">
    <property type="entry name" value="Metal_Hydrolase"/>
</dbReference>
<dbReference type="CDD" id="cd01297">
    <property type="entry name" value="D-aminoacylase"/>
    <property type="match status" value="1"/>
</dbReference>
<reference evidence="2 3" key="1">
    <citation type="submission" date="2016-11" db="EMBL/GenBank/DDBJ databases">
        <authorList>
            <person name="Jaros S."/>
            <person name="Januszkiewicz K."/>
            <person name="Wedrychowicz H."/>
        </authorList>
    </citation>
    <scope>NUCLEOTIDE SEQUENCE [LARGE SCALE GENOMIC DNA]</scope>
    <source>
        <strain evidence="2 3">DSM 43832</strain>
    </source>
</reference>
<dbReference type="PANTHER" id="PTHR11647">
    <property type="entry name" value="HYDRANTOINASE/DIHYDROPYRIMIDINASE FAMILY MEMBER"/>
    <property type="match status" value="1"/>
</dbReference>
<dbReference type="AlphaFoldDB" id="A0A1M6WPB9"/>
<dbReference type="SUPFAM" id="SSF51556">
    <property type="entry name" value="Metallo-dependent hydrolases"/>
    <property type="match status" value="1"/>
</dbReference>
<dbReference type="STRING" id="1848.SAMN05443637_11534"/>
<evidence type="ECO:0000313" key="2">
    <source>
        <dbReference type="EMBL" id="SHK95612.1"/>
    </source>
</evidence>
<dbReference type="Pfam" id="PF07969">
    <property type="entry name" value="Amidohydro_3"/>
    <property type="match status" value="1"/>
</dbReference>
<dbReference type="SUPFAM" id="SSF51338">
    <property type="entry name" value="Composite domain of metallo-dependent hydrolases"/>
    <property type="match status" value="2"/>
</dbReference>
<feature type="domain" description="Amidohydrolase 3" evidence="1">
    <location>
        <begin position="44"/>
        <end position="509"/>
    </location>
</feature>
<sequence>MNRILLRQGSIVDGTGTPPRPGSLLVEGDVLLDVLPPDAEVDAEVVDVAGLTLTPGFVDMHSHSDLHLLSSDLNEAKLLQGVTTEVIGQDGLSYAPVSAESLAHLADQLAGWNGRRPDLDWQWRSVADFLDRLDGSSVNVAFLVPHSTLRLLVVGSAARPATPEEIEQMCTLLDEALSQGAVGLSAGLTYAPGCYAETSELIALCSVVARHGGYYCPHHRNYGADVIGGYGECLDIAQESGVALHLAHTHLSFPANRNRLPELLDLLDSAPRRGIDLSFDAYPYLAGMSTLASQLPSWAREGSLRIQRARLRNADDRRRIVRALAEEGSDGHQGLPLDWDTIVVADVGTAAPWRWAVGRSLTEVAERLQSDPAEATLDLIADSDLAATCIMHFGIEEHVRALMQHPAHTVGSDGILEGARPHPRGWGSFARILGPYVRELGVLELPEAVRHMTSSATDRLGQRGRGRLLPGRRADIVAIDPAVISDRATYDRPRTPAVGVRHVLVNGRFAVRDGHVTGIRAGRVLTP</sequence>
<dbReference type="InterPro" id="IPR011059">
    <property type="entry name" value="Metal-dep_hydrolase_composite"/>
</dbReference>
<protein>
    <submittedName>
        <fullName evidence="2">N-acyl-D-amino-acid deacylase</fullName>
    </submittedName>
</protein>
<gene>
    <name evidence="2" type="ORF">SAMN05443637_11534</name>
</gene>
<organism evidence="2 3">
    <name type="scientific">Pseudonocardia thermophila</name>
    <dbReference type="NCBI Taxonomy" id="1848"/>
    <lineage>
        <taxon>Bacteria</taxon>
        <taxon>Bacillati</taxon>
        <taxon>Actinomycetota</taxon>
        <taxon>Actinomycetes</taxon>
        <taxon>Pseudonocardiales</taxon>
        <taxon>Pseudonocardiaceae</taxon>
        <taxon>Pseudonocardia</taxon>
    </lineage>
</organism>
<dbReference type="RefSeq" id="WP_073458509.1">
    <property type="nucleotide sequence ID" value="NZ_FRAP01000015.1"/>
</dbReference>
<dbReference type="EMBL" id="FRAP01000015">
    <property type="protein sequence ID" value="SHK95612.1"/>
    <property type="molecule type" value="Genomic_DNA"/>
</dbReference>
<evidence type="ECO:0000313" key="3">
    <source>
        <dbReference type="Proteomes" id="UP000184363"/>
    </source>
</evidence>
<dbReference type="GO" id="GO:0016812">
    <property type="term" value="F:hydrolase activity, acting on carbon-nitrogen (but not peptide) bonds, in cyclic amides"/>
    <property type="evidence" value="ECO:0007669"/>
    <property type="project" value="TreeGrafter"/>
</dbReference>
<dbReference type="PANTHER" id="PTHR11647:SF1">
    <property type="entry name" value="COLLAPSIN RESPONSE MEDIATOR PROTEIN"/>
    <property type="match status" value="1"/>
</dbReference>
<dbReference type="Proteomes" id="UP000184363">
    <property type="component" value="Unassembled WGS sequence"/>
</dbReference>
<dbReference type="Gene3D" id="3.20.20.140">
    <property type="entry name" value="Metal-dependent hydrolases"/>
    <property type="match status" value="2"/>
</dbReference>
<dbReference type="GO" id="GO:0005829">
    <property type="term" value="C:cytosol"/>
    <property type="evidence" value="ECO:0007669"/>
    <property type="project" value="TreeGrafter"/>
</dbReference>
<accession>A0A1M6WPB9</accession>
<proteinExistence type="predicted"/>
<keyword evidence="3" id="KW-1185">Reference proteome</keyword>
<dbReference type="InterPro" id="IPR050378">
    <property type="entry name" value="Metallo-dep_Hydrolases_sf"/>
</dbReference>
<name>A0A1M6WPB9_PSETH</name>
<evidence type="ECO:0000259" key="1">
    <source>
        <dbReference type="Pfam" id="PF07969"/>
    </source>
</evidence>